<evidence type="ECO:0000256" key="1">
    <source>
        <dbReference type="SAM" id="SignalP"/>
    </source>
</evidence>
<dbReference type="OrthoDB" id="9830246at2"/>
<feature type="signal peptide" evidence="1">
    <location>
        <begin position="1"/>
        <end position="39"/>
    </location>
</feature>
<feature type="chain" id="PRO_5023111217" description="PEP-CTERM sorting domain-containing protein" evidence="1">
    <location>
        <begin position="40"/>
        <end position="229"/>
    </location>
</feature>
<evidence type="ECO:0008006" key="4">
    <source>
        <dbReference type="Google" id="ProtNLM"/>
    </source>
</evidence>
<gene>
    <name evidence="2" type="ORF">FRC96_08630</name>
</gene>
<evidence type="ECO:0000313" key="3">
    <source>
        <dbReference type="Proteomes" id="UP000321046"/>
    </source>
</evidence>
<sequence length="229" mass="25031">MTFPRSFFSRRAVITKPAVLLVGLAAGLVAPGTVPLANALDCEEPPVYAEIQGQIDEVWTSEAFDCLVVQHEFAVHEGNSFVNVSTDLANACGEDLWVRADADYLYTAGDRMDEVRVEDGELVTVRASLEMRPREEGQGELIFEVLPDAERDAMEADPDAYVPLSRVQYSYSGTLYDMDDWPCSNATMFGCSSTASSPEAPAQAPLSWVMVGLGMVWLGRRARRSPPAS</sequence>
<dbReference type="AlphaFoldDB" id="A0A5C6X4T7"/>
<comment type="caution">
    <text evidence="2">The sequence shown here is derived from an EMBL/GenBank/DDBJ whole genome shotgun (WGS) entry which is preliminary data.</text>
</comment>
<evidence type="ECO:0000313" key="2">
    <source>
        <dbReference type="EMBL" id="TXD36779.1"/>
    </source>
</evidence>
<dbReference type="InterPro" id="IPR006311">
    <property type="entry name" value="TAT_signal"/>
</dbReference>
<proteinExistence type="predicted"/>
<organism evidence="2 3">
    <name type="scientific">Lujinxingia vulgaris</name>
    <dbReference type="NCBI Taxonomy" id="2600176"/>
    <lineage>
        <taxon>Bacteria</taxon>
        <taxon>Deltaproteobacteria</taxon>
        <taxon>Bradymonadales</taxon>
        <taxon>Lujinxingiaceae</taxon>
        <taxon>Lujinxingia</taxon>
    </lineage>
</organism>
<dbReference type="Proteomes" id="UP000321046">
    <property type="component" value="Unassembled WGS sequence"/>
</dbReference>
<reference evidence="2 3" key="1">
    <citation type="submission" date="2019-08" db="EMBL/GenBank/DDBJ databases">
        <title>Bradymonadales sp. TMQ2.</title>
        <authorList>
            <person name="Liang Q."/>
        </authorList>
    </citation>
    <scope>NUCLEOTIDE SEQUENCE [LARGE SCALE GENOMIC DNA]</scope>
    <source>
        <strain evidence="2 3">TMQ2</strain>
    </source>
</reference>
<accession>A0A5C6X4T7</accession>
<dbReference type="PROSITE" id="PS51318">
    <property type="entry name" value="TAT"/>
    <property type="match status" value="1"/>
</dbReference>
<protein>
    <recommendedName>
        <fullName evidence="4">PEP-CTERM sorting domain-containing protein</fullName>
    </recommendedName>
</protein>
<keyword evidence="1" id="KW-0732">Signal</keyword>
<dbReference type="EMBL" id="VOSL01000043">
    <property type="protein sequence ID" value="TXD36779.1"/>
    <property type="molecule type" value="Genomic_DNA"/>
</dbReference>
<dbReference type="RefSeq" id="WP_146974096.1">
    <property type="nucleotide sequence ID" value="NZ_VOSL01000043.1"/>
</dbReference>
<name>A0A5C6X4T7_9DELT</name>